<dbReference type="Gene3D" id="2.60.40.1610">
    <property type="entry name" value="Domain of unknown function DUF1254"/>
    <property type="match status" value="1"/>
</dbReference>
<gene>
    <name evidence="3" type="ORF">ACFQGO_22345</name>
</gene>
<dbReference type="InterPro" id="IPR037050">
    <property type="entry name" value="DUF1254_sf"/>
</dbReference>
<dbReference type="InterPro" id="IPR010679">
    <property type="entry name" value="DUF1254"/>
</dbReference>
<feature type="domain" description="DUF1254" evidence="2">
    <location>
        <begin position="98"/>
        <end position="191"/>
    </location>
</feature>
<dbReference type="PANTHER" id="PTHR36509">
    <property type="entry name" value="BLL3101 PROTEIN"/>
    <property type="match status" value="1"/>
</dbReference>
<reference evidence="4" key="1">
    <citation type="journal article" date="2019" name="Int. J. Syst. Evol. Microbiol.">
        <title>The Global Catalogue of Microorganisms (GCM) 10K type strain sequencing project: providing services to taxonomists for standard genome sequencing and annotation.</title>
        <authorList>
            <consortium name="The Broad Institute Genomics Platform"/>
            <consortium name="The Broad Institute Genome Sequencing Center for Infectious Disease"/>
            <person name="Wu L."/>
            <person name="Ma J."/>
        </authorList>
    </citation>
    <scope>NUCLEOTIDE SEQUENCE [LARGE SCALE GENOMIC DNA]</scope>
    <source>
        <strain evidence="4">JCM 9918</strain>
    </source>
</reference>
<dbReference type="Gene3D" id="2.60.120.600">
    <property type="entry name" value="Domain of unknown function DUF1214, C-terminal domain"/>
    <property type="match status" value="1"/>
</dbReference>
<organism evidence="3 4">
    <name type="scientific">Streptomyces heilongjiangensis</name>
    <dbReference type="NCBI Taxonomy" id="945052"/>
    <lineage>
        <taxon>Bacteria</taxon>
        <taxon>Bacillati</taxon>
        <taxon>Actinomycetota</taxon>
        <taxon>Actinomycetes</taxon>
        <taxon>Kitasatosporales</taxon>
        <taxon>Streptomycetaceae</taxon>
        <taxon>Streptomyces</taxon>
    </lineage>
</organism>
<evidence type="ECO:0000313" key="3">
    <source>
        <dbReference type="EMBL" id="MFC5810206.1"/>
    </source>
</evidence>
<dbReference type="EMBL" id="JBHSNZ010000015">
    <property type="protein sequence ID" value="MFC5810206.1"/>
    <property type="molecule type" value="Genomic_DNA"/>
</dbReference>
<accession>A0ABW1BBN4</accession>
<name>A0ABW1BBN4_9ACTN</name>
<comment type="caution">
    <text evidence="3">The sequence shown here is derived from an EMBL/GenBank/DDBJ whole genome shotgun (WGS) entry which is preliminary data.</text>
</comment>
<sequence>MTQVSEGASPGTPAATLASISLPDRLETVFGEMDFFDGLPLPDTVTRSYDVLDLLRGIEVFLNCVPGASMVAMRRGLAGLGIDSRTIGFTAPRCGSAPLVLTANTETTYGMACLALDQDGPTVIESPPNSLCFVNDLWQHYVTDMGLAGRDRGEGGKYLFLPPGHDGDVPDGYLVVRPKTYSSWVLMRALGGEEGILRARIYPLSAAADPPEQRFVNFAESDFNTVHANDFSFYEEIDTLVQGEPPEALDPERAGQLAAIGIVPGKPFRPDDRMRSILDTAARIASGIVRTLAFKPRDPAFYHYPGSSSWKNPWPSRSYEFLSAEGARLLDARAVFHYVGAGTSPAMAAAAVGVGSQYAYTAEDSTGAWLDGGRAYTLRLPSGIPAKNFWAVNVYDPQTRSLLRTDAVYPSVNSLSEAVRSEDNGDTVLHFGPTAPEGREGNWVRTVPGKGWFTILRLYGPLDSWFDKSWRPGEIEPA</sequence>
<dbReference type="Gene3D" id="1.10.3360.10">
    <property type="entry name" value="VPA0735-like domain"/>
    <property type="match status" value="1"/>
</dbReference>
<dbReference type="Pfam" id="PF06863">
    <property type="entry name" value="DUF1254"/>
    <property type="match status" value="1"/>
</dbReference>
<evidence type="ECO:0000259" key="1">
    <source>
        <dbReference type="Pfam" id="PF06742"/>
    </source>
</evidence>
<dbReference type="InterPro" id="IPR037049">
    <property type="entry name" value="DUF1214_C_sf"/>
</dbReference>
<dbReference type="PANTHER" id="PTHR36509:SF3">
    <property type="entry name" value="SIGNAL PEPTIDE PROTEIN"/>
    <property type="match status" value="1"/>
</dbReference>
<dbReference type="InterPro" id="IPR010621">
    <property type="entry name" value="DUF1214"/>
</dbReference>
<evidence type="ECO:0000313" key="4">
    <source>
        <dbReference type="Proteomes" id="UP001596112"/>
    </source>
</evidence>
<evidence type="ECO:0000259" key="2">
    <source>
        <dbReference type="Pfam" id="PF06863"/>
    </source>
</evidence>
<feature type="domain" description="DUF1214" evidence="1">
    <location>
        <begin position="356"/>
        <end position="461"/>
    </location>
</feature>
<keyword evidence="4" id="KW-1185">Reference proteome</keyword>
<protein>
    <submittedName>
        <fullName evidence="3">DUF1254 domain-containing protein</fullName>
    </submittedName>
</protein>
<dbReference type="SUPFAM" id="SSF160935">
    <property type="entry name" value="VPA0735-like"/>
    <property type="match status" value="1"/>
</dbReference>
<dbReference type="Proteomes" id="UP001596112">
    <property type="component" value="Unassembled WGS sequence"/>
</dbReference>
<proteinExistence type="predicted"/>
<dbReference type="RefSeq" id="WP_272172000.1">
    <property type="nucleotide sequence ID" value="NZ_JAQOSL010000042.1"/>
</dbReference>
<dbReference type="Pfam" id="PF06742">
    <property type="entry name" value="DUF1214"/>
    <property type="match status" value="1"/>
</dbReference>